<feature type="domain" description="CUB" evidence="3">
    <location>
        <begin position="247"/>
        <end position="411"/>
    </location>
</feature>
<evidence type="ECO:0000256" key="1">
    <source>
        <dbReference type="ARBA" id="ARBA00023157"/>
    </source>
</evidence>
<dbReference type="SMART" id="SM00042">
    <property type="entry name" value="CUB"/>
    <property type="match status" value="2"/>
</dbReference>
<keyword evidence="5" id="KW-1185">Reference proteome</keyword>
<dbReference type="InParanoid" id="A7RT04"/>
<dbReference type="InterPro" id="IPR052129">
    <property type="entry name" value="Spermadhesin-Link_domain"/>
</dbReference>
<dbReference type="Pfam" id="PF00431">
    <property type="entry name" value="CUB"/>
    <property type="match status" value="2"/>
</dbReference>
<evidence type="ECO:0000313" key="5">
    <source>
        <dbReference type="Proteomes" id="UP000001593"/>
    </source>
</evidence>
<feature type="domain" description="CUB" evidence="3">
    <location>
        <begin position="119"/>
        <end position="236"/>
    </location>
</feature>
<dbReference type="OMA" id="ECISLEF"/>
<dbReference type="Proteomes" id="UP000001593">
    <property type="component" value="Unassembled WGS sequence"/>
</dbReference>
<feature type="disulfide bond" evidence="2">
    <location>
        <begin position="119"/>
        <end position="146"/>
    </location>
</feature>
<evidence type="ECO:0000256" key="2">
    <source>
        <dbReference type="PROSITE-ProRule" id="PRU00059"/>
    </source>
</evidence>
<dbReference type="CDD" id="cd00041">
    <property type="entry name" value="CUB"/>
    <property type="match status" value="1"/>
</dbReference>
<proteinExistence type="predicted"/>
<dbReference type="PANTHER" id="PTHR46908:SF8">
    <property type="entry name" value="C-TYPE LECTIN DOMAIN-CONTAINING PROTEIN"/>
    <property type="match status" value="1"/>
</dbReference>
<dbReference type="PhylomeDB" id="A7RT04"/>
<dbReference type="EMBL" id="DS469536">
    <property type="protein sequence ID" value="EDO45365.1"/>
    <property type="molecule type" value="Genomic_DNA"/>
</dbReference>
<feature type="disulfide bond" evidence="2">
    <location>
        <begin position="247"/>
        <end position="274"/>
    </location>
</feature>
<dbReference type="PROSITE" id="PS01180">
    <property type="entry name" value="CUB"/>
    <property type="match status" value="2"/>
</dbReference>
<accession>A7RT04</accession>
<dbReference type="HOGENOM" id="CLU_596286_0_0_1"/>
<dbReference type="PANTHER" id="PTHR46908">
    <property type="entry name" value="CUBILIN-LIKE PROTEIN"/>
    <property type="match status" value="1"/>
</dbReference>
<organism evidence="4 5">
    <name type="scientific">Nematostella vectensis</name>
    <name type="common">Starlet sea anemone</name>
    <dbReference type="NCBI Taxonomy" id="45351"/>
    <lineage>
        <taxon>Eukaryota</taxon>
        <taxon>Metazoa</taxon>
        <taxon>Cnidaria</taxon>
        <taxon>Anthozoa</taxon>
        <taxon>Hexacorallia</taxon>
        <taxon>Actiniaria</taxon>
        <taxon>Edwardsiidae</taxon>
        <taxon>Nematostella</taxon>
    </lineage>
</organism>
<dbReference type="InterPro" id="IPR000859">
    <property type="entry name" value="CUB_dom"/>
</dbReference>
<reference evidence="4 5" key="1">
    <citation type="journal article" date="2007" name="Science">
        <title>Sea anemone genome reveals ancestral eumetazoan gene repertoire and genomic organization.</title>
        <authorList>
            <person name="Putnam N.H."/>
            <person name="Srivastava M."/>
            <person name="Hellsten U."/>
            <person name="Dirks B."/>
            <person name="Chapman J."/>
            <person name="Salamov A."/>
            <person name="Terry A."/>
            <person name="Shapiro H."/>
            <person name="Lindquist E."/>
            <person name="Kapitonov V.V."/>
            <person name="Jurka J."/>
            <person name="Genikhovich G."/>
            <person name="Grigoriev I.V."/>
            <person name="Lucas S.M."/>
            <person name="Steele R.E."/>
            <person name="Finnerty J.R."/>
            <person name="Technau U."/>
            <person name="Martindale M.Q."/>
            <person name="Rokhsar D.S."/>
        </authorList>
    </citation>
    <scope>NUCLEOTIDE SEQUENCE [LARGE SCALE GENOMIC DNA]</scope>
    <source>
        <strain evidence="5">CH2 X CH6</strain>
    </source>
</reference>
<gene>
    <name evidence="4" type="ORF">NEMVEDRAFT_v1g201700</name>
</gene>
<dbReference type="InterPro" id="IPR035914">
    <property type="entry name" value="Sperma_CUB_dom_sf"/>
</dbReference>
<protein>
    <recommendedName>
        <fullName evidence="3">CUB domain-containing protein</fullName>
    </recommendedName>
</protein>
<evidence type="ECO:0000259" key="3">
    <source>
        <dbReference type="PROSITE" id="PS01180"/>
    </source>
</evidence>
<comment type="caution">
    <text evidence="2">Lacks conserved residue(s) required for the propagation of feature annotation.</text>
</comment>
<keyword evidence="1 2" id="KW-1015">Disulfide bond</keyword>
<evidence type="ECO:0000313" key="4">
    <source>
        <dbReference type="EMBL" id="EDO45365.1"/>
    </source>
</evidence>
<name>A7RT04_NEMVE</name>
<dbReference type="Gene3D" id="2.60.120.290">
    <property type="entry name" value="Spermadhesin, CUB domain"/>
    <property type="match status" value="2"/>
</dbReference>
<dbReference type="AlphaFoldDB" id="A7RT04"/>
<sequence>MTRWKDLHHYLLLILRTYRQFSGRAWLAYDRAFREHAAAVQLGLFASYVVDGLRHGFRFGFDDAPVLLRPAKENNKSAKDYPVVIENYLVNEVDLGRVEGPFDLANIQTAKGRTVSCTCPQTNYTGDSGSLSSPGVNGTYPKTSSCLYNIRVPAGRRALLSFSKFDVLGSMPGCSEASVKVYVSCAEKRHVGTFCSCGLAHPLPFDIYSTDECISLEFKSNGIAQASGFTAQYSSAQKNESVASSACRNPAQDVNERNFFTPNWPMNYPSNISCKWSLNVSGNDLFLSLMSFQIEASSSCNPESKIDDYVSVSVKGAKQTCQTAVANQSAPFAFNIFSCDSISLHFPDYSNQGTTVDGKEKAIAKRLCSDQLDGEVSKNFTVKGMSKILVEFYADSDNNALSGFAAGFVNYQAGITVDASTGKCGKKPTDPKGATQSLVSSLFLILFAALLSIEWDAQQ</sequence>
<dbReference type="SUPFAM" id="SSF49854">
    <property type="entry name" value="Spermadhesin, CUB domain"/>
    <property type="match status" value="2"/>
</dbReference>